<dbReference type="Proteomes" id="UP000297245">
    <property type="component" value="Unassembled WGS sequence"/>
</dbReference>
<organism evidence="1 3">
    <name type="scientific">Dendrothele bispora (strain CBS 962.96)</name>
    <dbReference type="NCBI Taxonomy" id="1314807"/>
    <lineage>
        <taxon>Eukaryota</taxon>
        <taxon>Fungi</taxon>
        <taxon>Dikarya</taxon>
        <taxon>Basidiomycota</taxon>
        <taxon>Agaricomycotina</taxon>
        <taxon>Agaricomycetes</taxon>
        <taxon>Agaricomycetidae</taxon>
        <taxon>Agaricales</taxon>
        <taxon>Agaricales incertae sedis</taxon>
        <taxon>Dendrothele</taxon>
    </lineage>
</organism>
<proteinExistence type="predicted"/>
<evidence type="ECO:0000313" key="3">
    <source>
        <dbReference type="Proteomes" id="UP000297245"/>
    </source>
</evidence>
<keyword evidence="3" id="KW-1185">Reference proteome</keyword>
<gene>
    <name evidence="2" type="ORF">K435DRAFT_659960</name>
    <name evidence="1" type="ORF">K435DRAFT_690486</name>
</gene>
<evidence type="ECO:0000313" key="1">
    <source>
        <dbReference type="EMBL" id="THU82934.1"/>
    </source>
</evidence>
<accession>A0A4S8L367</accession>
<dbReference type="EMBL" id="ML179127">
    <property type="protein sequence ID" value="THU98943.1"/>
    <property type="molecule type" value="Genomic_DNA"/>
</dbReference>
<feature type="non-terminal residue" evidence="1">
    <location>
        <position position="1"/>
    </location>
</feature>
<protein>
    <submittedName>
        <fullName evidence="1">Uncharacterized protein</fullName>
    </submittedName>
</protein>
<reference evidence="1 3" key="1">
    <citation type="journal article" date="2019" name="Nat. Ecol. Evol.">
        <title>Megaphylogeny resolves global patterns of mushroom evolution.</title>
        <authorList>
            <person name="Varga T."/>
            <person name="Krizsan K."/>
            <person name="Foldi C."/>
            <person name="Dima B."/>
            <person name="Sanchez-Garcia M."/>
            <person name="Sanchez-Ramirez S."/>
            <person name="Szollosi G.J."/>
            <person name="Szarkandi J.G."/>
            <person name="Papp V."/>
            <person name="Albert L."/>
            <person name="Andreopoulos W."/>
            <person name="Angelini C."/>
            <person name="Antonin V."/>
            <person name="Barry K.W."/>
            <person name="Bougher N.L."/>
            <person name="Buchanan P."/>
            <person name="Buyck B."/>
            <person name="Bense V."/>
            <person name="Catcheside P."/>
            <person name="Chovatia M."/>
            <person name="Cooper J."/>
            <person name="Damon W."/>
            <person name="Desjardin D."/>
            <person name="Finy P."/>
            <person name="Geml J."/>
            <person name="Haridas S."/>
            <person name="Hughes K."/>
            <person name="Justo A."/>
            <person name="Karasinski D."/>
            <person name="Kautmanova I."/>
            <person name="Kiss B."/>
            <person name="Kocsube S."/>
            <person name="Kotiranta H."/>
            <person name="LaButti K.M."/>
            <person name="Lechner B.E."/>
            <person name="Liimatainen K."/>
            <person name="Lipzen A."/>
            <person name="Lukacs Z."/>
            <person name="Mihaltcheva S."/>
            <person name="Morgado L.N."/>
            <person name="Niskanen T."/>
            <person name="Noordeloos M.E."/>
            <person name="Ohm R.A."/>
            <person name="Ortiz-Santana B."/>
            <person name="Ovrebo C."/>
            <person name="Racz N."/>
            <person name="Riley R."/>
            <person name="Savchenko A."/>
            <person name="Shiryaev A."/>
            <person name="Soop K."/>
            <person name="Spirin V."/>
            <person name="Szebenyi C."/>
            <person name="Tomsovsky M."/>
            <person name="Tulloss R.E."/>
            <person name="Uehling J."/>
            <person name="Grigoriev I.V."/>
            <person name="Vagvolgyi C."/>
            <person name="Papp T."/>
            <person name="Martin F.M."/>
            <person name="Miettinen O."/>
            <person name="Hibbett D.S."/>
            <person name="Nagy L.G."/>
        </authorList>
    </citation>
    <scope>NUCLEOTIDE SEQUENCE [LARGE SCALE GENOMIC DNA]</scope>
    <source>
        <strain evidence="1 3">CBS 962.96</strain>
    </source>
</reference>
<evidence type="ECO:0000313" key="2">
    <source>
        <dbReference type="EMBL" id="THU98943.1"/>
    </source>
</evidence>
<name>A0A4S8L367_DENBC</name>
<dbReference type="EMBL" id="ML179697">
    <property type="protein sequence ID" value="THU82934.1"/>
    <property type="molecule type" value="Genomic_DNA"/>
</dbReference>
<dbReference type="AlphaFoldDB" id="A0A4S8L367"/>
<sequence length="56" mass="6084">QALTAERIKAAFQKTGIHPLDPNTILDWVNEAALNTTTQALEPISTTLPDLQISDP</sequence>